<evidence type="ECO:0000256" key="2">
    <source>
        <dbReference type="ARBA" id="ARBA00022844"/>
    </source>
</evidence>
<dbReference type="GO" id="GO:0044423">
    <property type="term" value="C:virion component"/>
    <property type="evidence" value="ECO:0007669"/>
    <property type="project" value="UniProtKB-KW"/>
</dbReference>
<keyword evidence="2" id="KW-0946">Virion</keyword>
<accession>A0AAU7E1Y8</accession>
<reference evidence="3" key="2">
    <citation type="submission" date="2024-02" db="EMBL/GenBank/DDBJ databases">
        <authorList>
            <person name="Hu B."/>
        </authorList>
    </citation>
    <scope>NUCLEOTIDE SEQUENCE</scope>
    <source>
        <strain evidence="3">1A/Uganda/UGR70/2019</strain>
    </source>
</reference>
<evidence type="ECO:0000313" key="3">
    <source>
        <dbReference type="EMBL" id="XBH23789.1"/>
    </source>
</evidence>
<sequence>MELANIFLETDAGKVKLEFDAAHRRPCCGTPTALVDAAADFFMQTLDKYIIVEQSLFYMAVRNKDMFYYKCEYGVLSQVLNEFFVFDNVFLLATGKEASVSGVSFVITDQFPIIIRPRRRYAVHVYSNNTRFYAR</sequence>
<evidence type="ECO:0000256" key="1">
    <source>
        <dbReference type="ARBA" id="ARBA00004328"/>
    </source>
</evidence>
<dbReference type="Pfam" id="PF06138">
    <property type="entry name" value="Chordopox_E11"/>
    <property type="match status" value="1"/>
</dbReference>
<dbReference type="InterPro" id="IPR009201">
    <property type="entry name" value="Virion_core"/>
</dbReference>
<proteinExistence type="predicted"/>
<comment type="subcellular location">
    <subcellularLocation>
        <location evidence="1">Virion</location>
    </subcellularLocation>
</comment>
<dbReference type="EMBL" id="PP711852">
    <property type="protein sequence ID" value="XBH23789.1"/>
    <property type="molecule type" value="Genomic_DNA"/>
</dbReference>
<name>A0AAU7E1Y8_9POXV</name>
<protein>
    <submittedName>
        <fullName evidence="3">Virion core protein</fullName>
    </submittedName>
</protein>
<reference evidence="3" key="1">
    <citation type="journal article" date="2024" name="Microbiome">
        <title>Substantial viral diversity in bats and rodents from East Africa: insights into evolution, recombination, and cocirculation.</title>
        <authorList>
            <person name="Wang D."/>
            <person name="Yang X."/>
            <person name="Ren Z."/>
            <person name="Hu B."/>
            <person name="Zhao H."/>
            <person name="Yang K."/>
            <person name="Shi P."/>
            <person name="Zhang Z."/>
            <person name="Feng Q."/>
            <person name="Nawenja C.V."/>
            <person name="Obanda V."/>
            <person name="Robert K."/>
            <person name="Nalikka B."/>
            <person name="Waruhiu C.N."/>
            <person name="Ochola G.O."/>
            <person name="Onyuok S.O."/>
            <person name="Ochieng H."/>
            <person name="Li B."/>
            <person name="Zhu Y."/>
            <person name="Si H."/>
            <person name="Yin J."/>
            <person name="Kristiansen K."/>
            <person name="Jin X."/>
            <person name="Xu X."/>
            <person name="Xiao M."/>
            <person name="Agwanda B."/>
            <person name="Ommeh S."/>
            <person name="Li J."/>
            <person name="Shi Z.L."/>
        </authorList>
    </citation>
    <scope>NUCLEOTIDE SEQUENCE</scope>
    <source>
        <strain evidence="3">1A/Uganda/UGR70/2019</strain>
    </source>
</reference>
<organism evidence="3">
    <name type="scientific">Rousettus bat poxvirus</name>
    <dbReference type="NCBI Taxonomy" id="3141933"/>
    <lineage>
        <taxon>Viruses</taxon>
        <taxon>Varidnaviria</taxon>
        <taxon>Bamfordvirae</taxon>
        <taxon>Nucleocytoviricota</taxon>
        <taxon>Pokkesviricetes</taxon>
        <taxon>Chitovirales</taxon>
        <taxon>Poxviridae</taxon>
    </lineage>
</organism>
<dbReference type="PIRSF" id="PIRSF015797">
    <property type="entry name" value="Virion_core"/>
    <property type="match status" value="1"/>
</dbReference>